<dbReference type="Gene3D" id="1.10.10.60">
    <property type="entry name" value="Homeodomain-like"/>
    <property type="match status" value="1"/>
</dbReference>
<dbReference type="RefSeq" id="WP_095987806.1">
    <property type="nucleotide sequence ID" value="NZ_CP022098.1"/>
</dbReference>
<name>A0A250J8F7_9BACT</name>
<protein>
    <recommendedName>
        <fullName evidence="5">HTH araC/xylS-type domain-containing protein</fullName>
    </recommendedName>
</protein>
<dbReference type="KEGG" id="cfus:CYFUS_005278"/>
<keyword evidence="1" id="KW-0805">Transcription regulation</keyword>
<dbReference type="GO" id="GO:0003700">
    <property type="term" value="F:DNA-binding transcription factor activity"/>
    <property type="evidence" value="ECO:0007669"/>
    <property type="project" value="InterPro"/>
</dbReference>
<evidence type="ECO:0000256" key="2">
    <source>
        <dbReference type="ARBA" id="ARBA00023125"/>
    </source>
</evidence>
<dbReference type="AlphaFoldDB" id="A0A250J8F7"/>
<evidence type="ECO:0000313" key="7">
    <source>
        <dbReference type="Proteomes" id="UP000217257"/>
    </source>
</evidence>
<dbReference type="SUPFAM" id="SSF51215">
    <property type="entry name" value="Regulatory protein AraC"/>
    <property type="match status" value="1"/>
</dbReference>
<dbReference type="PROSITE" id="PS01124">
    <property type="entry name" value="HTH_ARAC_FAMILY_2"/>
    <property type="match status" value="1"/>
</dbReference>
<reference evidence="6 7" key="1">
    <citation type="submission" date="2017-06" db="EMBL/GenBank/DDBJ databases">
        <title>Sequencing and comparative analysis of myxobacterial genomes.</title>
        <authorList>
            <person name="Rupp O."/>
            <person name="Goesmann A."/>
            <person name="Sogaard-Andersen L."/>
        </authorList>
    </citation>
    <scope>NUCLEOTIDE SEQUENCE [LARGE SCALE GENOMIC DNA]</scope>
    <source>
        <strain evidence="6 7">DSM 52655</strain>
    </source>
</reference>
<dbReference type="Pfam" id="PF12833">
    <property type="entry name" value="HTH_18"/>
    <property type="match status" value="1"/>
</dbReference>
<keyword evidence="2" id="KW-0238">DNA-binding</keyword>
<dbReference type="InterPro" id="IPR020449">
    <property type="entry name" value="Tscrpt_reg_AraC-type_HTH"/>
</dbReference>
<evidence type="ECO:0000256" key="4">
    <source>
        <dbReference type="ARBA" id="ARBA00023163"/>
    </source>
</evidence>
<dbReference type="PROSITE" id="PS00041">
    <property type="entry name" value="HTH_ARAC_FAMILY_1"/>
    <property type="match status" value="1"/>
</dbReference>
<accession>A0A250J8F7</accession>
<evidence type="ECO:0000256" key="3">
    <source>
        <dbReference type="ARBA" id="ARBA00023159"/>
    </source>
</evidence>
<dbReference type="SUPFAM" id="SSF46689">
    <property type="entry name" value="Homeodomain-like"/>
    <property type="match status" value="1"/>
</dbReference>
<dbReference type="PANTHER" id="PTHR46796">
    <property type="entry name" value="HTH-TYPE TRANSCRIPTIONAL ACTIVATOR RHAS-RELATED"/>
    <property type="match status" value="1"/>
</dbReference>
<keyword evidence="4" id="KW-0804">Transcription</keyword>
<gene>
    <name evidence="6" type="ORF">CYFUS_005278</name>
</gene>
<proteinExistence type="predicted"/>
<feature type="domain" description="HTH araC/xylS-type" evidence="5">
    <location>
        <begin position="198"/>
        <end position="296"/>
    </location>
</feature>
<evidence type="ECO:0000256" key="1">
    <source>
        <dbReference type="ARBA" id="ARBA00023015"/>
    </source>
</evidence>
<dbReference type="InterPro" id="IPR018062">
    <property type="entry name" value="HTH_AraC-typ_CS"/>
</dbReference>
<dbReference type="Proteomes" id="UP000217257">
    <property type="component" value="Chromosome"/>
</dbReference>
<evidence type="ECO:0000259" key="5">
    <source>
        <dbReference type="PROSITE" id="PS01124"/>
    </source>
</evidence>
<dbReference type="SMART" id="SM00342">
    <property type="entry name" value="HTH_ARAC"/>
    <property type="match status" value="1"/>
</dbReference>
<evidence type="ECO:0000313" key="6">
    <source>
        <dbReference type="EMBL" id="ATB39830.1"/>
    </source>
</evidence>
<dbReference type="PRINTS" id="PR00032">
    <property type="entry name" value="HTHARAC"/>
</dbReference>
<dbReference type="EMBL" id="CP022098">
    <property type="protein sequence ID" value="ATB39830.1"/>
    <property type="molecule type" value="Genomic_DNA"/>
</dbReference>
<dbReference type="GO" id="GO:0043565">
    <property type="term" value="F:sequence-specific DNA binding"/>
    <property type="evidence" value="ECO:0007669"/>
    <property type="project" value="InterPro"/>
</dbReference>
<dbReference type="InterPro" id="IPR009057">
    <property type="entry name" value="Homeodomain-like_sf"/>
</dbReference>
<dbReference type="InterPro" id="IPR018060">
    <property type="entry name" value="HTH_AraC"/>
</dbReference>
<keyword evidence="3" id="KW-0010">Activator</keyword>
<dbReference type="InterPro" id="IPR037923">
    <property type="entry name" value="HTH-like"/>
</dbReference>
<organism evidence="6 7">
    <name type="scientific">Cystobacter fuscus</name>
    <dbReference type="NCBI Taxonomy" id="43"/>
    <lineage>
        <taxon>Bacteria</taxon>
        <taxon>Pseudomonadati</taxon>
        <taxon>Myxococcota</taxon>
        <taxon>Myxococcia</taxon>
        <taxon>Myxococcales</taxon>
        <taxon>Cystobacterineae</taxon>
        <taxon>Archangiaceae</taxon>
        <taxon>Cystobacter</taxon>
    </lineage>
</organism>
<sequence length="302" mass="33453">MPHPPRKPRPRILTLAALGARGLPLHVSRIASRTLSSSHEPVVATFALFFLVTGGKGHGRHLEQVDARPGELHFIPAGVEIHALNVGELEGWLVAFDPTLLGSLELEPPNHAPVTRGPSVAGLASSLASRWSFRLAIGEARRQRLEHLIAALDTELRERQWDFERAARALFMLLLTELRREAREHASGRLPSPGRLVQDVLAFVAAHSLKPISLADVAAAVDRTPSYVATAVREETGLTVGDWLREHRMAEARRRLLETTTSVESIASQVGYSDVTSFVRGFRRAHGMTPRAWRERHRQQGR</sequence>
<dbReference type="InterPro" id="IPR050204">
    <property type="entry name" value="AraC_XylS_family_regulators"/>
</dbReference>